<keyword evidence="4" id="KW-0762">Sugar transport</keyword>
<evidence type="ECO:0000256" key="5">
    <source>
        <dbReference type="ARBA" id="ARBA00022683"/>
    </source>
</evidence>
<sequence length="274" mass="30207">MSEVVTQKKLTKREVRNSFFMWALLVEASNSYERMQALSFCVSIMKPLRKLYDDEEAYREALERHLQFFNSEGTFGSLIGGITLSMEEEKANGAEIPGEMITGIKTGLMGPMAGIGDTIVWGTIRPIVFSFGITLAMAGSVWGGLIPFAFAFICLALGYVLYMFGYRVGRESVQTMLQSGMIKDVITGSSILGLFMMGALGASYVKLSIPIEIVMENADTMVVQDILDSIIPGMLPLAAIMLIYLYFDKKEQAYNKILILILIISLAGSFVGLF</sequence>
<dbReference type="Proteomes" id="UP001524435">
    <property type="component" value="Unassembled WGS sequence"/>
</dbReference>
<feature type="transmembrane region" description="Helical" evidence="9">
    <location>
        <begin position="185"/>
        <end position="209"/>
    </location>
</feature>
<dbReference type="Pfam" id="PF03613">
    <property type="entry name" value="EIID-AGA"/>
    <property type="match status" value="1"/>
</dbReference>
<feature type="transmembrane region" description="Helical" evidence="9">
    <location>
        <begin position="254"/>
        <end position="273"/>
    </location>
</feature>
<evidence type="ECO:0000313" key="10">
    <source>
        <dbReference type="EMBL" id="MCQ5122306.1"/>
    </source>
</evidence>
<evidence type="ECO:0000256" key="8">
    <source>
        <dbReference type="ARBA" id="ARBA00023136"/>
    </source>
</evidence>
<evidence type="ECO:0000256" key="9">
    <source>
        <dbReference type="SAM" id="Phobius"/>
    </source>
</evidence>
<dbReference type="PROSITE" id="PS51108">
    <property type="entry name" value="PTS_EIID"/>
    <property type="match status" value="1"/>
</dbReference>
<evidence type="ECO:0000256" key="3">
    <source>
        <dbReference type="ARBA" id="ARBA00022475"/>
    </source>
</evidence>
<keyword evidence="8 9" id="KW-0472">Membrane</keyword>
<gene>
    <name evidence="10" type="ORF">NE663_08550</name>
</gene>
<keyword evidence="7 9" id="KW-1133">Transmembrane helix</keyword>
<proteinExistence type="predicted"/>
<comment type="caution">
    <text evidence="10">The sequence shown here is derived from an EMBL/GenBank/DDBJ whole genome shotgun (WGS) entry which is preliminary data.</text>
</comment>
<keyword evidence="3" id="KW-1003">Cell membrane</keyword>
<dbReference type="InterPro" id="IPR050303">
    <property type="entry name" value="GatZ_KbaZ_carbometab"/>
</dbReference>
<keyword evidence="11" id="KW-1185">Reference proteome</keyword>
<evidence type="ECO:0000256" key="4">
    <source>
        <dbReference type="ARBA" id="ARBA00022597"/>
    </source>
</evidence>
<reference evidence="10 11" key="1">
    <citation type="submission" date="2022-06" db="EMBL/GenBank/DDBJ databases">
        <title>Isolation of gut microbiota from human fecal samples.</title>
        <authorList>
            <person name="Pamer E.G."/>
            <person name="Barat B."/>
            <person name="Waligurski E."/>
            <person name="Medina S."/>
            <person name="Paddock L."/>
            <person name="Mostad J."/>
        </authorList>
    </citation>
    <scope>NUCLEOTIDE SEQUENCE [LARGE SCALE GENOMIC DNA]</scope>
    <source>
        <strain evidence="10 11">DFI.6.1</strain>
    </source>
</reference>
<evidence type="ECO:0000256" key="1">
    <source>
        <dbReference type="ARBA" id="ARBA00004651"/>
    </source>
</evidence>
<keyword evidence="5" id="KW-0598">Phosphotransferase system</keyword>
<accession>A0ABT1SM65</accession>
<dbReference type="InterPro" id="IPR004704">
    <property type="entry name" value="PTS_IID_man"/>
</dbReference>
<keyword evidence="2" id="KW-0813">Transport</keyword>
<name>A0ABT1SM65_9FIRM</name>
<dbReference type="RefSeq" id="WP_102268485.1">
    <property type="nucleotide sequence ID" value="NZ_CANTYB010000062.1"/>
</dbReference>
<dbReference type="EMBL" id="JANGCH010000012">
    <property type="protein sequence ID" value="MCQ5122306.1"/>
    <property type="molecule type" value="Genomic_DNA"/>
</dbReference>
<organism evidence="10 11">
    <name type="scientific">Massilicoli timonensis</name>
    <dbReference type="NCBI Taxonomy" id="2015901"/>
    <lineage>
        <taxon>Bacteria</taxon>
        <taxon>Bacillati</taxon>
        <taxon>Bacillota</taxon>
        <taxon>Erysipelotrichia</taxon>
        <taxon>Erysipelotrichales</taxon>
        <taxon>Erysipelotrichaceae</taxon>
        <taxon>Massilicoli</taxon>
    </lineage>
</organism>
<feature type="transmembrane region" description="Helical" evidence="9">
    <location>
        <begin position="229"/>
        <end position="247"/>
    </location>
</feature>
<comment type="subcellular location">
    <subcellularLocation>
        <location evidence="1">Cell membrane</location>
        <topology evidence="1">Multi-pass membrane protein</topology>
    </subcellularLocation>
</comment>
<keyword evidence="6 9" id="KW-0812">Transmembrane</keyword>
<evidence type="ECO:0000256" key="2">
    <source>
        <dbReference type="ARBA" id="ARBA00022448"/>
    </source>
</evidence>
<feature type="transmembrane region" description="Helical" evidence="9">
    <location>
        <begin position="145"/>
        <end position="164"/>
    </location>
</feature>
<protein>
    <submittedName>
        <fullName evidence="10">PTS system mannose/fructose/sorbose family transporter subunit IID</fullName>
    </submittedName>
</protein>
<evidence type="ECO:0000256" key="7">
    <source>
        <dbReference type="ARBA" id="ARBA00022989"/>
    </source>
</evidence>
<dbReference type="PANTHER" id="PTHR32502:SF5">
    <property type="entry name" value="N-ACETYLGALACTOSAMINE PERMEASE IID COMPONENT-RELATED"/>
    <property type="match status" value="1"/>
</dbReference>
<evidence type="ECO:0000313" key="11">
    <source>
        <dbReference type="Proteomes" id="UP001524435"/>
    </source>
</evidence>
<dbReference type="PANTHER" id="PTHR32502">
    <property type="entry name" value="N-ACETYLGALACTOSAMINE PERMEASE II COMPONENT-RELATED"/>
    <property type="match status" value="1"/>
</dbReference>
<evidence type="ECO:0000256" key="6">
    <source>
        <dbReference type="ARBA" id="ARBA00022692"/>
    </source>
</evidence>